<evidence type="ECO:0000313" key="2">
    <source>
        <dbReference type="EMBL" id="QDZ07232.1"/>
    </source>
</evidence>
<evidence type="ECO:0008006" key="4">
    <source>
        <dbReference type="Google" id="ProtNLM"/>
    </source>
</evidence>
<reference evidence="2 3" key="1">
    <citation type="submission" date="2019-07" db="EMBL/GenBank/DDBJ databases">
        <title>Full genome sequence of Sphingomonas sp. 4R-6-7(HKS19).</title>
        <authorList>
            <person name="Im W.-T."/>
        </authorList>
    </citation>
    <scope>NUCLEOTIDE SEQUENCE [LARGE SCALE GENOMIC DNA]</scope>
    <source>
        <strain evidence="2 3">HKS19</strain>
    </source>
</reference>
<organism evidence="2 3">
    <name type="scientific">Sphingomonas panacisoli</name>
    <dbReference type="NCBI Taxonomy" id="1813879"/>
    <lineage>
        <taxon>Bacteria</taxon>
        <taxon>Pseudomonadati</taxon>
        <taxon>Pseudomonadota</taxon>
        <taxon>Alphaproteobacteria</taxon>
        <taxon>Sphingomonadales</taxon>
        <taxon>Sphingomonadaceae</taxon>
        <taxon>Sphingomonas</taxon>
    </lineage>
</organism>
<feature type="chain" id="PRO_5022750206" description="Hydrolase" evidence="1">
    <location>
        <begin position="20"/>
        <end position="323"/>
    </location>
</feature>
<protein>
    <recommendedName>
        <fullName evidence="4">Hydrolase</fullName>
    </recommendedName>
</protein>
<evidence type="ECO:0000256" key="1">
    <source>
        <dbReference type="SAM" id="SignalP"/>
    </source>
</evidence>
<dbReference type="AlphaFoldDB" id="A0A5B8LHX5"/>
<dbReference type="RefSeq" id="WP_146570460.1">
    <property type="nucleotide sequence ID" value="NZ_CP042306.1"/>
</dbReference>
<accession>A0A5B8LHX5</accession>
<dbReference type="OrthoDB" id="7848234at2"/>
<dbReference type="KEGG" id="spai:FPZ24_06845"/>
<dbReference type="Proteomes" id="UP000315673">
    <property type="component" value="Chromosome"/>
</dbReference>
<name>A0A5B8LHX5_9SPHN</name>
<keyword evidence="3" id="KW-1185">Reference proteome</keyword>
<gene>
    <name evidence="2" type="ORF">FPZ24_06845</name>
</gene>
<keyword evidence="1" id="KW-0732">Signal</keyword>
<feature type="signal peptide" evidence="1">
    <location>
        <begin position="1"/>
        <end position="19"/>
    </location>
</feature>
<sequence>MTKALLILLSLLTASAAVAQQRIVTPVDPLTMGTDDFARLADPALWDGLTVTRIEFRDDRAFWRLYRIDNARKPDGPLWFVPHDNENAAFQAAIYAVRAYGGQVIAVEEARSVDGPDSRMNGDVAFGKPIDPNRNFRDESPAYASEILAGLGQPPRLIVALHTNEPGYDAASSTCGPPPPAYTGKGEISVLLCSDLYMPRRSFYGDWPFDDTDSVAIVSYPGSGGPGDGFCVHGLADADMNIMLERVMTSDGSLSNFALFHRLPYVNLETQDRGVTPQGLGDARSRLLAMIGTVMDRCAPIDGLSLRPPRLAEPIRPTRRKRR</sequence>
<dbReference type="EMBL" id="CP042306">
    <property type="protein sequence ID" value="QDZ07232.1"/>
    <property type="molecule type" value="Genomic_DNA"/>
</dbReference>
<evidence type="ECO:0000313" key="3">
    <source>
        <dbReference type="Proteomes" id="UP000315673"/>
    </source>
</evidence>
<proteinExistence type="predicted"/>